<name>A0A1Z5JUP1_FISSO</name>
<feature type="transmembrane region" description="Helical" evidence="2">
    <location>
        <begin position="109"/>
        <end position="132"/>
    </location>
</feature>
<reference evidence="4 5" key="1">
    <citation type="journal article" date="2015" name="Plant Cell">
        <title>Oil accumulation by the oleaginous diatom Fistulifera solaris as revealed by the genome and transcriptome.</title>
        <authorList>
            <person name="Tanaka T."/>
            <person name="Maeda Y."/>
            <person name="Veluchamy A."/>
            <person name="Tanaka M."/>
            <person name="Abida H."/>
            <person name="Marechal E."/>
            <person name="Bowler C."/>
            <person name="Muto M."/>
            <person name="Sunaga Y."/>
            <person name="Tanaka M."/>
            <person name="Yoshino T."/>
            <person name="Taniguchi T."/>
            <person name="Fukuda Y."/>
            <person name="Nemoto M."/>
            <person name="Matsumoto M."/>
            <person name="Wong P.S."/>
            <person name="Aburatani S."/>
            <person name="Fujibuchi W."/>
        </authorList>
    </citation>
    <scope>NUCLEOTIDE SEQUENCE [LARGE SCALE GENOMIC DNA]</scope>
    <source>
        <strain evidence="4 5">JPCC DA0580</strain>
    </source>
</reference>
<feature type="domain" description="Asl1-like glycosyl hydrolase catalytic" evidence="3">
    <location>
        <begin position="236"/>
        <end position="452"/>
    </location>
</feature>
<organism evidence="4 5">
    <name type="scientific">Fistulifera solaris</name>
    <name type="common">Oleaginous diatom</name>
    <dbReference type="NCBI Taxonomy" id="1519565"/>
    <lineage>
        <taxon>Eukaryota</taxon>
        <taxon>Sar</taxon>
        <taxon>Stramenopiles</taxon>
        <taxon>Ochrophyta</taxon>
        <taxon>Bacillariophyta</taxon>
        <taxon>Bacillariophyceae</taxon>
        <taxon>Bacillariophycidae</taxon>
        <taxon>Naviculales</taxon>
        <taxon>Naviculaceae</taxon>
        <taxon>Fistulifera</taxon>
    </lineage>
</organism>
<evidence type="ECO:0000256" key="2">
    <source>
        <dbReference type="SAM" id="Phobius"/>
    </source>
</evidence>
<dbReference type="Proteomes" id="UP000198406">
    <property type="component" value="Unassembled WGS sequence"/>
</dbReference>
<sequence length="457" mass="51592">MQDRTMKRNDTKCDQGENRQGQSTMPAPNRERYLRCISEILDQGTYGSVNPNLAKMSLSRKDEETVTFQHSECEKGDTPIESSGSDERKSTLWRELKEELFSNPRRTSLFLLFSLVIVFSFTFCALALKYGLNRNESGSNVAPTLTLVELTSSPTISPSASTSNLRITAPSAAPSRSMQLFSPTLYAPILDPTGCAKHPTPAPLPGKKGVAFTLRPEGQKGSWIENLPKVEALNGYWNYNWGAYRIDAQPMDMEFTPMIWGPWFVPEFIQDHVLPQIQSRRAKRLLGFNEPDKQNQANMSVDQAIDFWPQLEETGLSLVSPSCVDPLGAWMEEFMSRVVELCYRVDWIGVHWYGGPNVNSFKTKMQAVYEKYGKPILITEFAPADWSATTVQNNRHSAETVLNFAKEAIPWLEEQPWVMGYAWFSFEIDRPEGTSSALFNLDGTLTPLGQYYASVRT</sequence>
<accession>A0A1Z5JUP1</accession>
<feature type="region of interest" description="Disordered" evidence="1">
    <location>
        <begin position="1"/>
        <end position="29"/>
    </location>
</feature>
<evidence type="ECO:0000313" key="5">
    <source>
        <dbReference type="Proteomes" id="UP000198406"/>
    </source>
</evidence>
<dbReference type="GO" id="GO:0071966">
    <property type="term" value="P:fungal-type cell wall polysaccharide metabolic process"/>
    <property type="evidence" value="ECO:0007669"/>
    <property type="project" value="TreeGrafter"/>
</dbReference>
<feature type="compositionally biased region" description="Basic and acidic residues" evidence="1">
    <location>
        <begin position="1"/>
        <end position="17"/>
    </location>
</feature>
<keyword evidence="2" id="KW-0472">Membrane</keyword>
<protein>
    <recommendedName>
        <fullName evidence="3">Asl1-like glycosyl hydrolase catalytic domain-containing protein</fullName>
    </recommendedName>
</protein>
<dbReference type="AlphaFoldDB" id="A0A1Z5JUP1"/>
<keyword evidence="2" id="KW-1133">Transmembrane helix</keyword>
<dbReference type="EMBL" id="BDSP01000122">
    <property type="protein sequence ID" value="GAX17765.1"/>
    <property type="molecule type" value="Genomic_DNA"/>
</dbReference>
<evidence type="ECO:0000256" key="1">
    <source>
        <dbReference type="SAM" id="MobiDB-lite"/>
    </source>
</evidence>
<dbReference type="InterPro" id="IPR053183">
    <property type="entry name" value="ASL1"/>
</dbReference>
<dbReference type="InParanoid" id="A0A1Z5JUP1"/>
<gene>
    <name evidence="4" type="ORF">FisN_24Hh168</name>
</gene>
<dbReference type="PANTHER" id="PTHR34154:SF3">
    <property type="entry name" value="ALKALI-SENSITIVE LINKAGE PROTEIN 1"/>
    <property type="match status" value="1"/>
</dbReference>
<keyword evidence="5" id="KW-1185">Reference proteome</keyword>
<evidence type="ECO:0000313" key="4">
    <source>
        <dbReference type="EMBL" id="GAX17765.1"/>
    </source>
</evidence>
<dbReference type="OrthoDB" id="43654at2759"/>
<comment type="caution">
    <text evidence="4">The sequence shown here is derived from an EMBL/GenBank/DDBJ whole genome shotgun (WGS) entry which is preliminary data.</text>
</comment>
<dbReference type="InterPro" id="IPR017853">
    <property type="entry name" value="GH"/>
</dbReference>
<keyword evidence="2" id="KW-0812">Transmembrane</keyword>
<evidence type="ECO:0000259" key="3">
    <source>
        <dbReference type="Pfam" id="PF11790"/>
    </source>
</evidence>
<dbReference type="SUPFAM" id="SSF51445">
    <property type="entry name" value="(Trans)glycosidases"/>
    <property type="match status" value="1"/>
</dbReference>
<dbReference type="Gene3D" id="3.20.20.80">
    <property type="entry name" value="Glycosidases"/>
    <property type="match status" value="1"/>
</dbReference>
<dbReference type="InterPro" id="IPR024655">
    <property type="entry name" value="Asl1_glyco_hydro_catalytic"/>
</dbReference>
<proteinExistence type="predicted"/>
<dbReference type="Pfam" id="PF11790">
    <property type="entry name" value="Glyco_hydro_cc"/>
    <property type="match status" value="1"/>
</dbReference>
<feature type="region of interest" description="Disordered" evidence="1">
    <location>
        <begin position="67"/>
        <end position="87"/>
    </location>
</feature>
<dbReference type="PANTHER" id="PTHR34154">
    <property type="entry name" value="ALKALI-SENSITIVE LINKAGE PROTEIN 1"/>
    <property type="match status" value="1"/>
</dbReference>